<dbReference type="RefSeq" id="WP_006964444.1">
    <property type="nucleotide sequence ID" value="NZ_APJX01000001.1"/>
</dbReference>
<dbReference type="EC" id="3.1.21.2" evidence="9"/>
<comment type="catalytic activity">
    <reaction evidence="9">
        <text>Endonucleolytic cleavage to 5'-phosphooligonucleotide end-products.</text>
        <dbReference type="EC" id="3.1.21.2"/>
    </reaction>
</comment>
<feature type="binding site" evidence="9">
    <location>
        <position position="164"/>
    </location>
    <ligand>
        <name>Zn(2+)</name>
        <dbReference type="ChEBI" id="CHEBI:29105"/>
        <label>1</label>
    </ligand>
</feature>
<feature type="binding site" evidence="9">
    <location>
        <position position="280"/>
    </location>
    <ligand>
        <name>Zn(2+)</name>
        <dbReference type="ChEBI" id="CHEBI:29105"/>
        <label>2</label>
    </ligand>
</feature>
<keyword evidence="5 9" id="KW-0227">DNA damage</keyword>
<dbReference type="AlphaFoldDB" id="S0G431"/>
<feature type="binding site" evidence="9">
    <location>
        <position position="128"/>
    </location>
    <ligand>
        <name>Zn(2+)</name>
        <dbReference type="ChEBI" id="CHEBI:29105"/>
        <label>1</label>
    </ligand>
</feature>
<dbReference type="EMBL" id="APJX01000001">
    <property type="protein sequence ID" value="EMS81680.1"/>
    <property type="molecule type" value="Genomic_DNA"/>
</dbReference>
<dbReference type="PROSITE" id="PS00730">
    <property type="entry name" value="AP_NUCLEASE_F2_2"/>
    <property type="match status" value="1"/>
</dbReference>
<feature type="binding site" evidence="9">
    <location>
        <position position="250"/>
    </location>
    <ligand>
        <name>Zn(2+)</name>
        <dbReference type="ChEBI" id="CHEBI:29105"/>
        <label>3</label>
    </ligand>
</feature>
<keyword evidence="4 9" id="KW-0255">Endonuclease</keyword>
<gene>
    <name evidence="9 11" type="primary">nfo</name>
    <name evidence="11" type="ORF">Dpo_1c08210</name>
</gene>
<dbReference type="InterPro" id="IPR036237">
    <property type="entry name" value="Xyl_isomerase-like_sf"/>
</dbReference>
<comment type="caution">
    <text evidence="11">The sequence shown here is derived from an EMBL/GenBank/DDBJ whole genome shotgun (WGS) entry which is preliminary data.</text>
</comment>
<dbReference type="Pfam" id="PF01261">
    <property type="entry name" value="AP_endonuc_2"/>
    <property type="match status" value="1"/>
</dbReference>
<comment type="cofactor">
    <cofactor evidence="9">
        <name>Zn(2+)</name>
        <dbReference type="ChEBI" id="CHEBI:29105"/>
    </cofactor>
    <text evidence="9">Binds 3 Zn(2+) ions.</text>
</comment>
<feature type="binding site" evidence="9">
    <location>
        <position position="198"/>
    </location>
    <ligand>
        <name>Zn(2+)</name>
        <dbReference type="ChEBI" id="CHEBI:29105"/>
        <label>2</label>
    </ligand>
</feature>
<dbReference type="HAMAP" id="MF_00152">
    <property type="entry name" value="Nfo"/>
    <property type="match status" value="1"/>
</dbReference>
<dbReference type="PANTHER" id="PTHR21445">
    <property type="entry name" value="ENDONUCLEASE IV ENDODEOXYRIBONUCLEASE IV"/>
    <property type="match status" value="1"/>
</dbReference>
<evidence type="ECO:0000256" key="5">
    <source>
        <dbReference type="ARBA" id="ARBA00022763"/>
    </source>
</evidence>
<dbReference type="GO" id="GO:0003677">
    <property type="term" value="F:DNA binding"/>
    <property type="evidence" value="ECO:0007669"/>
    <property type="project" value="InterPro"/>
</dbReference>
<dbReference type="SUPFAM" id="SSF51658">
    <property type="entry name" value="Xylose isomerase-like"/>
    <property type="match status" value="1"/>
</dbReference>
<feature type="binding site" evidence="9">
    <location>
        <position position="235"/>
    </location>
    <ligand>
        <name>Zn(2+)</name>
        <dbReference type="ChEBI" id="CHEBI:29105"/>
        <label>2</label>
    </ligand>
</feature>
<feature type="binding site" evidence="9">
    <location>
        <position position="248"/>
    </location>
    <ligand>
        <name>Zn(2+)</name>
        <dbReference type="ChEBI" id="CHEBI:29105"/>
        <label>3</label>
    </ligand>
</feature>
<dbReference type="PANTHER" id="PTHR21445:SF0">
    <property type="entry name" value="APURINIC-APYRIMIDINIC ENDONUCLEASE"/>
    <property type="match status" value="1"/>
</dbReference>
<dbReference type="PROSITE" id="PS51432">
    <property type="entry name" value="AP_NUCLEASE_F2_4"/>
    <property type="match status" value="1"/>
</dbReference>
<evidence type="ECO:0000256" key="2">
    <source>
        <dbReference type="ARBA" id="ARBA00022722"/>
    </source>
</evidence>
<dbReference type="CDD" id="cd00019">
    <property type="entry name" value="AP2Ec"/>
    <property type="match status" value="1"/>
</dbReference>
<dbReference type="SMART" id="SM00518">
    <property type="entry name" value="AP2Ec"/>
    <property type="match status" value="1"/>
</dbReference>
<accession>S0G431</accession>
<dbReference type="PROSITE" id="PS00729">
    <property type="entry name" value="AP_NUCLEASE_F2_1"/>
    <property type="match status" value="1"/>
</dbReference>
<proteinExistence type="inferred from homology"/>
<dbReference type="GO" id="GO:0008270">
    <property type="term" value="F:zinc ion binding"/>
    <property type="evidence" value="ECO:0007669"/>
    <property type="project" value="UniProtKB-UniRule"/>
</dbReference>
<dbReference type="NCBIfam" id="NF002199">
    <property type="entry name" value="PRK01060.1-4"/>
    <property type="match status" value="1"/>
</dbReference>
<dbReference type="Proteomes" id="UP000014216">
    <property type="component" value="Unassembled WGS sequence"/>
</dbReference>
<keyword evidence="3 9" id="KW-0479">Metal-binding</keyword>
<name>S0G431_9BACT</name>
<evidence type="ECO:0000259" key="10">
    <source>
        <dbReference type="Pfam" id="PF01261"/>
    </source>
</evidence>
<keyword evidence="6 9" id="KW-0378">Hydrolase</keyword>
<evidence type="ECO:0000256" key="6">
    <source>
        <dbReference type="ARBA" id="ARBA00022801"/>
    </source>
</evidence>
<evidence type="ECO:0000256" key="1">
    <source>
        <dbReference type="ARBA" id="ARBA00005340"/>
    </source>
</evidence>
<dbReference type="GO" id="GO:0008081">
    <property type="term" value="F:phosphoric diester hydrolase activity"/>
    <property type="evidence" value="ECO:0007669"/>
    <property type="project" value="TreeGrafter"/>
</dbReference>
<evidence type="ECO:0000313" key="12">
    <source>
        <dbReference type="Proteomes" id="UP000014216"/>
    </source>
</evidence>
<dbReference type="InterPro" id="IPR001719">
    <property type="entry name" value="AP_endonuc_2"/>
</dbReference>
<evidence type="ECO:0000256" key="9">
    <source>
        <dbReference type="HAMAP-Rule" id="MF_00152"/>
    </source>
</evidence>
<evidence type="ECO:0000256" key="4">
    <source>
        <dbReference type="ARBA" id="ARBA00022759"/>
    </source>
</evidence>
<dbReference type="Gene3D" id="3.20.20.150">
    <property type="entry name" value="Divalent-metal-dependent TIM barrel enzymes"/>
    <property type="match status" value="1"/>
</dbReference>
<keyword evidence="8 9" id="KW-0234">DNA repair</keyword>
<dbReference type="NCBIfam" id="TIGR00587">
    <property type="entry name" value="nfo"/>
    <property type="match status" value="1"/>
</dbReference>
<dbReference type="FunFam" id="3.20.20.150:FF:000001">
    <property type="entry name" value="Probable endonuclease 4"/>
    <property type="match status" value="1"/>
</dbReference>
<feature type="binding site" evidence="9">
    <location>
        <position position="164"/>
    </location>
    <ligand>
        <name>Zn(2+)</name>
        <dbReference type="ChEBI" id="CHEBI:29105"/>
        <label>2</label>
    </ligand>
</feature>
<feature type="domain" description="Xylose isomerase-like TIM barrel" evidence="10">
    <location>
        <begin position="40"/>
        <end position="293"/>
    </location>
</feature>
<dbReference type="PATRIC" id="fig|1286635.3.peg.861"/>
<evidence type="ECO:0000313" key="11">
    <source>
        <dbReference type="EMBL" id="EMS81680.1"/>
    </source>
</evidence>
<evidence type="ECO:0000256" key="8">
    <source>
        <dbReference type="ARBA" id="ARBA00023204"/>
    </source>
</evidence>
<keyword evidence="7 9" id="KW-0862">Zinc</keyword>
<dbReference type="PROSITE" id="PS00731">
    <property type="entry name" value="AP_NUCLEASE_F2_3"/>
    <property type="match status" value="1"/>
</dbReference>
<protein>
    <recommendedName>
        <fullName evidence="9">Probable endonuclease 4</fullName>
        <ecNumber evidence="9">3.1.21.2</ecNumber>
    </recommendedName>
    <alternativeName>
        <fullName evidence="9">Endodeoxyribonuclease IV</fullName>
    </alternativeName>
    <alternativeName>
        <fullName evidence="9">Endonuclease IV</fullName>
    </alternativeName>
</protein>
<dbReference type="InterPro" id="IPR013022">
    <property type="entry name" value="Xyl_isomerase-like_TIM-brl"/>
</dbReference>
<dbReference type="GO" id="GO:0008833">
    <property type="term" value="F:deoxyribonuclease IV (phage-T4-induced) activity"/>
    <property type="evidence" value="ECO:0007669"/>
    <property type="project" value="UniProtKB-UniRule"/>
</dbReference>
<feature type="binding site" evidence="9">
    <location>
        <position position="88"/>
    </location>
    <ligand>
        <name>Zn(2+)</name>
        <dbReference type="ChEBI" id="CHEBI:29105"/>
        <label>1</label>
    </ligand>
</feature>
<reference evidence="11 12" key="1">
    <citation type="journal article" date="2013" name="Genome Announc.">
        <title>Draft Genome Sequence of Desulfotignum phosphitoxidans DSM 13687 Strain FiPS-3.</title>
        <authorList>
            <person name="Poehlein A."/>
            <person name="Daniel R."/>
            <person name="Simeonova D.D."/>
        </authorList>
    </citation>
    <scope>NUCLEOTIDE SEQUENCE [LARGE SCALE GENOMIC DNA]</scope>
    <source>
        <strain evidence="11 12">DSM 13687</strain>
    </source>
</reference>
<feature type="binding site" evidence="9">
    <location>
        <position position="201"/>
    </location>
    <ligand>
        <name>Zn(2+)</name>
        <dbReference type="ChEBI" id="CHEBI:29105"/>
        <label>3</label>
    </ligand>
</feature>
<dbReference type="GO" id="GO:0006284">
    <property type="term" value="P:base-excision repair"/>
    <property type="evidence" value="ECO:0007669"/>
    <property type="project" value="TreeGrafter"/>
</dbReference>
<dbReference type="InterPro" id="IPR018246">
    <property type="entry name" value="AP_endonuc_F2_Zn_BS"/>
</dbReference>
<evidence type="ECO:0000256" key="7">
    <source>
        <dbReference type="ARBA" id="ARBA00022833"/>
    </source>
</evidence>
<evidence type="ECO:0000256" key="3">
    <source>
        <dbReference type="ARBA" id="ARBA00022723"/>
    </source>
</evidence>
<keyword evidence="2 9" id="KW-0540">Nuclease</keyword>
<comment type="similarity">
    <text evidence="1 9">Belongs to the AP endonuclease 2 family.</text>
</comment>
<dbReference type="GO" id="GO:0003906">
    <property type="term" value="F:DNA-(apurinic or apyrimidinic site) endonuclease activity"/>
    <property type="evidence" value="ECO:0007669"/>
    <property type="project" value="TreeGrafter"/>
</dbReference>
<sequence length="299" mass="33431">MAPKEFIVNNGDHDGRHKKMKYIGAHVSISGGVENAPVNAAKIGAKAFAMFTRNQRRWSSPPLTEKNITGFKEQCRQHGFDTSVILPHDSYLINLGHPDPAGLDKSRAAFFEEMTRCEQLGLCYLNFHPGSHLNKLSPEQCLDRIAQSINLALDRTTGVTAVIENTAGQGTNLGFRFDHLARIIEQVTDKTRVGVCLDTCHLHGAGYDIRTLGAFEKTMDEFDRIVGMGFLKALHLNDSKKDFNSRVDRHASIGQGELGMTPFEFIMNDARFDNMPLVLETPDDSLWEAEIRQLYGLIR</sequence>
<organism evidence="11 12">
    <name type="scientific">Desulfotignum phosphitoxidans DSM 13687</name>
    <dbReference type="NCBI Taxonomy" id="1286635"/>
    <lineage>
        <taxon>Bacteria</taxon>
        <taxon>Pseudomonadati</taxon>
        <taxon>Thermodesulfobacteriota</taxon>
        <taxon>Desulfobacteria</taxon>
        <taxon>Desulfobacterales</taxon>
        <taxon>Desulfobacteraceae</taxon>
        <taxon>Desulfotignum</taxon>
    </lineage>
</organism>
<comment type="function">
    <text evidence="9">Endonuclease IV plays a role in DNA repair. It cleaves phosphodiester bonds at apurinic or apyrimidinic (AP) sites, generating a 3'-hydroxyl group and a 5'-terminal sugar phosphate.</text>
</comment>
<keyword evidence="12" id="KW-1185">Reference proteome</keyword>